<dbReference type="eggNOG" id="KOG2367">
    <property type="taxonomic scope" value="Eukaryota"/>
</dbReference>
<dbReference type="Gene3D" id="3.20.20.70">
    <property type="entry name" value="Aldolase class I"/>
    <property type="match status" value="1"/>
</dbReference>
<evidence type="ECO:0000313" key="11">
    <source>
        <dbReference type="Proteomes" id="UP000032180"/>
    </source>
</evidence>
<keyword evidence="11" id="KW-1185">Reference proteome</keyword>
<dbReference type="AlphaFoldDB" id="A0A0D9WPL5"/>
<feature type="region of interest" description="Disordered" evidence="8">
    <location>
        <begin position="1"/>
        <end position="25"/>
    </location>
</feature>
<dbReference type="PROSITE" id="PS50991">
    <property type="entry name" value="PYR_CT"/>
    <property type="match status" value="1"/>
</dbReference>
<dbReference type="HOGENOM" id="CLU_022158_3_1_1"/>
<dbReference type="Pfam" id="PF22617">
    <property type="entry name" value="HCS_D2"/>
    <property type="match status" value="1"/>
</dbReference>
<dbReference type="CDD" id="cd07940">
    <property type="entry name" value="DRE_TIM_IPMS"/>
    <property type="match status" value="1"/>
</dbReference>
<dbReference type="EnsemblPlants" id="LPERR06G10560.1">
    <property type="protein sequence ID" value="LPERR06G10560.1"/>
    <property type="gene ID" value="LPERR06G10560"/>
</dbReference>
<keyword evidence="5 7" id="KW-0808">Transferase</keyword>
<dbReference type="InterPro" id="IPR054691">
    <property type="entry name" value="LeuA/HCS_post-cat"/>
</dbReference>
<name>A0A0D9WPL5_9ORYZ</name>
<dbReference type="InterPro" id="IPR050073">
    <property type="entry name" value="2-IPM_HCS-like"/>
</dbReference>
<accession>A0A0D9WPL5</accession>
<evidence type="ECO:0000256" key="1">
    <source>
        <dbReference type="ARBA" id="ARBA00004689"/>
    </source>
</evidence>
<evidence type="ECO:0000256" key="6">
    <source>
        <dbReference type="ARBA" id="ARBA00023304"/>
    </source>
</evidence>
<evidence type="ECO:0000259" key="9">
    <source>
        <dbReference type="PROSITE" id="PS50991"/>
    </source>
</evidence>
<dbReference type="GO" id="GO:0003852">
    <property type="term" value="F:2-isopropylmalate synthase activity"/>
    <property type="evidence" value="ECO:0007669"/>
    <property type="project" value="UniProtKB-EC"/>
</dbReference>
<dbReference type="GO" id="GO:0009507">
    <property type="term" value="C:chloroplast"/>
    <property type="evidence" value="ECO:0007669"/>
    <property type="project" value="TreeGrafter"/>
</dbReference>
<dbReference type="InterPro" id="IPR000891">
    <property type="entry name" value="PYR_CT"/>
</dbReference>
<organism evidence="10 11">
    <name type="scientific">Leersia perrieri</name>
    <dbReference type="NCBI Taxonomy" id="77586"/>
    <lineage>
        <taxon>Eukaryota</taxon>
        <taxon>Viridiplantae</taxon>
        <taxon>Streptophyta</taxon>
        <taxon>Embryophyta</taxon>
        <taxon>Tracheophyta</taxon>
        <taxon>Spermatophyta</taxon>
        <taxon>Magnoliopsida</taxon>
        <taxon>Liliopsida</taxon>
        <taxon>Poales</taxon>
        <taxon>Poaceae</taxon>
        <taxon>BOP clade</taxon>
        <taxon>Oryzoideae</taxon>
        <taxon>Oryzeae</taxon>
        <taxon>Oryzinae</taxon>
        <taxon>Leersia</taxon>
    </lineage>
</organism>
<reference evidence="10" key="3">
    <citation type="submission" date="2015-04" db="UniProtKB">
        <authorList>
            <consortium name="EnsemblPlants"/>
        </authorList>
    </citation>
    <scope>IDENTIFICATION</scope>
</reference>
<dbReference type="Gene3D" id="1.10.238.260">
    <property type="match status" value="1"/>
</dbReference>
<dbReference type="PANTHER" id="PTHR10277:SF9">
    <property type="entry name" value="2-ISOPROPYLMALATE SYNTHASE 1, CHLOROPLASTIC-RELATED"/>
    <property type="match status" value="1"/>
</dbReference>
<dbReference type="Gramene" id="LPERR06G10560.1">
    <property type="protein sequence ID" value="LPERR06G10560.1"/>
    <property type="gene ID" value="LPERR06G10560"/>
</dbReference>
<evidence type="ECO:0000256" key="8">
    <source>
        <dbReference type="SAM" id="MobiDB-lite"/>
    </source>
</evidence>
<dbReference type="PROSITE" id="PS00815">
    <property type="entry name" value="AIPM_HOMOCIT_SYNTH_1"/>
    <property type="match status" value="1"/>
</dbReference>
<evidence type="ECO:0000313" key="10">
    <source>
        <dbReference type="EnsemblPlants" id="LPERR06G10560.1"/>
    </source>
</evidence>
<comment type="pathway">
    <text evidence="1">Amino-acid biosynthesis; L-leucine biosynthesis; L-leucine from 3-methyl-2-oxobutanoate: step 1/4.</text>
</comment>
<dbReference type="PANTHER" id="PTHR10277">
    <property type="entry name" value="HOMOCITRATE SYNTHASE-RELATED"/>
    <property type="match status" value="1"/>
</dbReference>
<dbReference type="InterPro" id="IPR002034">
    <property type="entry name" value="AIPM/Hcit_synth_CS"/>
</dbReference>
<comment type="similarity">
    <text evidence="7">Belongs to the alpha-IPM synthase/homocitrate synthase family.</text>
</comment>
<evidence type="ECO:0000256" key="2">
    <source>
        <dbReference type="ARBA" id="ARBA00012973"/>
    </source>
</evidence>
<feature type="domain" description="Pyruvate carboxyltransferase" evidence="9">
    <location>
        <begin position="37"/>
        <end position="310"/>
    </location>
</feature>
<protein>
    <recommendedName>
        <fullName evidence="2">2-isopropylmalate synthase</fullName>
        <ecNumber evidence="2">2.3.3.13</ecNumber>
    </recommendedName>
</protein>
<evidence type="ECO:0000256" key="5">
    <source>
        <dbReference type="ARBA" id="ARBA00022679"/>
    </source>
</evidence>
<dbReference type="InterPro" id="IPR013785">
    <property type="entry name" value="Aldolase_TIM"/>
</dbReference>
<dbReference type="SUPFAM" id="SSF51569">
    <property type="entry name" value="Aldolase"/>
    <property type="match status" value="1"/>
</dbReference>
<dbReference type="EC" id="2.3.3.13" evidence="2"/>
<keyword evidence="4" id="KW-0028">Amino-acid biosynthesis</keyword>
<dbReference type="Proteomes" id="UP000032180">
    <property type="component" value="Chromosome 6"/>
</dbReference>
<dbReference type="GO" id="GO:0009098">
    <property type="term" value="P:L-leucine biosynthetic process"/>
    <property type="evidence" value="ECO:0007669"/>
    <property type="project" value="UniProtKB-KW"/>
</dbReference>
<proteinExistence type="inferred from homology"/>
<dbReference type="FunFam" id="3.20.20.70:FF:000010">
    <property type="entry name" value="2-isopropylmalate synthase"/>
    <property type="match status" value="1"/>
</dbReference>
<dbReference type="PROSITE" id="PS00816">
    <property type="entry name" value="AIPM_HOMOCIT_SYNTH_2"/>
    <property type="match status" value="1"/>
</dbReference>
<keyword evidence="6" id="KW-0100">Branched-chain amino acid biosynthesis</keyword>
<reference evidence="10 11" key="1">
    <citation type="submission" date="2012-08" db="EMBL/GenBank/DDBJ databases">
        <title>Oryza genome evolution.</title>
        <authorList>
            <person name="Wing R.A."/>
        </authorList>
    </citation>
    <scope>NUCLEOTIDE SEQUENCE</scope>
</reference>
<dbReference type="STRING" id="77586.A0A0D9WPL5"/>
<evidence type="ECO:0000256" key="3">
    <source>
        <dbReference type="ARBA" id="ARBA00022430"/>
    </source>
</evidence>
<evidence type="ECO:0000256" key="4">
    <source>
        <dbReference type="ARBA" id="ARBA00022605"/>
    </source>
</evidence>
<dbReference type="Pfam" id="PF00682">
    <property type="entry name" value="HMGL-like"/>
    <property type="match status" value="1"/>
</dbReference>
<sequence>MVASSIIPSTMAEAPRSKPCTGHDDFLPNRIPDVNYVRVLDTTLRDGEQAAGAAMTSTEKLAIAQQLSKLHVDILEAGFPASSPDDFNAVRLIAMEVGNKPMGDDGHIPIISAGSRCNKQDIDAAWEAVRHAKKPRIVVFIATSEIHMQHKLHKTKEQVVAIAVEMVAYARSLGCLDVEFVAEDASRSDREFLYHIFEQVIKAGASTLDVPDTVGYNLPNEYASLIADIKKNTRGIENAVISTHCHNDLGLATANTLMGVAAGARQVEVTINGIGERAEIASPEEVVLAIKCRRSSMGGIYNGINTQHIMKISKMVEEHSGLPVQPHKAIVGANAFAHASGIHQDGILKHKETYEIISPEDIGLVRSNEFGIVLGKLSGRHAVKNKLKERITDEDIKTLLSNKMVQPSTEL</sequence>
<keyword evidence="3" id="KW-0432">Leucine biosynthesis</keyword>
<reference evidence="11" key="2">
    <citation type="submission" date="2013-12" db="EMBL/GenBank/DDBJ databases">
        <authorList>
            <person name="Yu Y."/>
            <person name="Lee S."/>
            <person name="de Baynast K."/>
            <person name="Wissotski M."/>
            <person name="Liu L."/>
            <person name="Talag J."/>
            <person name="Goicoechea J."/>
            <person name="Angelova A."/>
            <person name="Jetty R."/>
            <person name="Kudrna D."/>
            <person name="Golser W."/>
            <person name="Rivera L."/>
            <person name="Zhang J."/>
            <person name="Wing R."/>
        </authorList>
    </citation>
    <scope>NUCLEOTIDE SEQUENCE</scope>
</reference>
<evidence type="ECO:0000256" key="7">
    <source>
        <dbReference type="RuleBase" id="RU003523"/>
    </source>
</evidence>